<evidence type="ECO:0000259" key="6">
    <source>
        <dbReference type="PROSITE" id="PS50850"/>
    </source>
</evidence>
<dbReference type="RefSeq" id="WP_143923221.1">
    <property type="nucleotide sequence ID" value="NZ_VLTK01000008.1"/>
</dbReference>
<dbReference type="GO" id="GO:0022857">
    <property type="term" value="F:transmembrane transporter activity"/>
    <property type="evidence" value="ECO:0007669"/>
    <property type="project" value="InterPro"/>
</dbReference>
<keyword evidence="4 5" id="KW-0472">Membrane</keyword>
<feature type="transmembrane region" description="Helical" evidence="5">
    <location>
        <begin position="20"/>
        <end position="39"/>
    </location>
</feature>
<protein>
    <submittedName>
        <fullName evidence="7">MFS transporter</fullName>
    </submittedName>
</protein>
<comment type="caution">
    <text evidence="7">The sequence shown here is derived from an EMBL/GenBank/DDBJ whole genome shotgun (WGS) entry which is preliminary data.</text>
</comment>
<keyword evidence="8" id="KW-1185">Reference proteome</keyword>
<dbReference type="GO" id="GO:0005886">
    <property type="term" value="C:plasma membrane"/>
    <property type="evidence" value="ECO:0007669"/>
    <property type="project" value="UniProtKB-SubCell"/>
</dbReference>
<comment type="subcellular location">
    <subcellularLocation>
        <location evidence="1">Cell membrane</location>
        <topology evidence="1">Multi-pass membrane protein</topology>
    </subcellularLocation>
</comment>
<evidence type="ECO:0000256" key="3">
    <source>
        <dbReference type="ARBA" id="ARBA00022989"/>
    </source>
</evidence>
<dbReference type="InterPro" id="IPR011701">
    <property type="entry name" value="MFS"/>
</dbReference>
<feature type="transmembrane region" description="Helical" evidence="5">
    <location>
        <begin position="155"/>
        <end position="177"/>
    </location>
</feature>
<feature type="transmembrane region" description="Helical" evidence="5">
    <location>
        <begin position="83"/>
        <end position="103"/>
    </location>
</feature>
<feature type="transmembrane region" description="Helical" evidence="5">
    <location>
        <begin position="378"/>
        <end position="400"/>
    </location>
</feature>
<organism evidence="7 8">
    <name type="scientific">Brevibacterium aurantiacum</name>
    <dbReference type="NCBI Taxonomy" id="273384"/>
    <lineage>
        <taxon>Bacteria</taxon>
        <taxon>Bacillati</taxon>
        <taxon>Actinomycetota</taxon>
        <taxon>Actinomycetes</taxon>
        <taxon>Micrococcales</taxon>
        <taxon>Brevibacteriaceae</taxon>
        <taxon>Brevibacterium</taxon>
    </lineage>
</organism>
<name>A0A556CAN7_BREAU</name>
<evidence type="ECO:0000256" key="4">
    <source>
        <dbReference type="ARBA" id="ARBA00023136"/>
    </source>
</evidence>
<dbReference type="InterPro" id="IPR036259">
    <property type="entry name" value="MFS_trans_sf"/>
</dbReference>
<dbReference type="PRINTS" id="PR01035">
    <property type="entry name" value="TCRTETA"/>
</dbReference>
<dbReference type="Proteomes" id="UP000316406">
    <property type="component" value="Unassembled WGS sequence"/>
</dbReference>
<dbReference type="InterPro" id="IPR020846">
    <property type="entry name" value="MFS_dom"/>
</dbReference>
<dbReference type="InterPro" id="IPR001958">
    <property type="entry name" value="Tet-R_TetA/multi-R_MdtG-like"/>
</dbReference>
<feature type="transmembrane region" description="Helical" evidence="5">
    <location>
        <begin position="263"/>
        <end position="283"/>
    </location>
</feature>
<dbReference type="SUPFAM" id="SSF103473">
    <property type="entry name" value="MFS general substrate transporter"/>
    <property type="match status" value="1"/>
</dbReference>
<accession>A0A556CAN7</accession>
<dbReference type="Pfam" id="PF07690">
    <property type="entry name" value="MFS_1"/>
    <property type="match status" value="1"/>
</dbReference>
<evidence type="ECO:0000256" key="1">
    <source>
        <dbReference type="ARBA" id="ARBA00004651"/>
    </source>
</evidence>
<feature type="transmembrane region" description="Helical" evidence="5">
    <location>
        <begin position="318"/>
        <end position="339"/>
    </location>
</feature>
<dbReference type="Gene3D" id="1.20.1250.20">
    <property type="entry name" value="MFS general substrate transporter like domains"/>
    <property type="match status" value="1"/>
</dbReference>
<feature type="transmembrane region" description="Helical" evidence="5">
    <location>
        <begin position="109"/>
        <end position="134"/>
    </location>
</feature>
<gene>
    <name evidence="7" type="ORF">FO013_14145</name>
</gene>
<evidence type="ECO:0000256" key="2">
    <source>
        <dbReference type="ARBA" id="ARBA00022692"/>
    </source>
</evidence>
<evidence type="ECO:0000313" key="8">
    <source>
        <dbReference type="Proteomes" id="UP000316406"/>
    </source>
</evidence>
<evidence type="ECO:0000313" key="7">
    <source>
        <dbReference type="EMBL" id="TSI14512.1"/>
    </source>
</evidence>
<dbReference type="AlphaFoldDB" id="A0A556CAN7"/>
<feature type="transmembrane region" description="Helical" evidence="5">
    <location>
        <begin position="226"/>
        <end position="251"/>
    </location>
</feature>
<dbReference type="PANTHER" id="PTHR23546:SF1">
    <property type="entry name" value="MEMBRANE PROTEIN"/>
    <property type="match status" value="1"/>
</dbReference>
<feature type="transmembrane region" description="Helical" evidence="5">
    <location>
        <begin position="295"/>
        <end position="312"/>
    </location>
</feature>
<feature type="transmembrane region" description="Helical" evidence="5">
    <location>
        <begin position="183"/>
        <end position="205"/>
    </location>
</feature>
<dbReference type="PROSITE" id="PS50850">
    <property type="entry name" value="MFS"/>
    <property type="match status" value="1"/>
</dbReference>
<feature type="domain" description="Major facilitator superfamily (MFS) profile" evidence="6">
    <location>
        <begin position="17"/>
        <end position="405"/>
    </location>
</feature>
<reference evidence="7 8" key="1">
    <citation type="submission" date="2019-07" db="EMBL/GenBank/DDBJ databases">
        <title>Draft genome sequence of Brevibacterium aurantiacum XU54 isolated from Xinjiang China.</title>
        <authorList>
            <person name="Xu X."/>
        </authorList>
    </citation>
    <scope>NUCLEOTIDE SEQUENCE [LARGE SCALE GENOMIC DNA]</scope>
    <source>
        <strain evidence="7 8">XU54</strain>
    </source>
</reference>
<evidence type="ECO:0000256" key="5">
    <source>
        <dbReference type="SAM" id="Phobius"/>
    </source>
</evidence>
<feature type="transmembrane region" description="Helical" evidence="5">
    <location>
        <begin position="51"/>
        <end position="71"/>
    </location>
</feature>
<dbReference type="OrthoDB" id="9793283at2"/>
<sequence>MTADTSSAAPPTAARPQIPLVLGAVLLIYLGQMTLNPIIAPLSREVGLAEWQVGVTISAAALMIVLTSQFWGRRSQSWGRKPVLAAAFALAIVTMILFAWLAWLGMTGAITGVALFLLFVLFRGIGFGAAISAVPPTAQAYIADVTTDETARVKGMAGVGAVQGIAMVGGSVIGGLLSAFGLITPLIAVPVLLLPGLVLIAVRLRREPRHELIQTPARVGPFDPRVWPFLLAGFGMFTALGFIQVITGFIVQDRLGLDAQATGLVTGGALLAAGVGMILAQAVIVPRSGWAPPTLLRVGGAIAFGGFLLLILDSGPVPLFAAILLIGLGLGIAMPGYTAGPTLLVTREEQGGLAGLLSATTGLTFVIAPTAGTALYGVWAPLPVTTGAVIMAVITVFVFVHPRFQRLPANSDGTSIEA</sequence>
<proteinExistence type="predicted"/>
<dbReference type="PANTHER" id="PTHR23546">
    <property type="entry name" value="TRANSPORT PROTEIN"/>
    <property type="match status" value="1"/>
</dbReference>
<keyword evidence="2 5" id="KW-0812">Transmembrane</keyword>
<keyword evidence="3 5" id="KW-1133">Transmembrane helix</keyword>
<feature type="transmembrane region" description="Helical" evidence="5">
    <location>
        <begin position="351"/>
        <end position="372"/>
    </location>
</feature>
<dbReference type="EMBL" id="VLTK01000008">
    <property type="protein sequence ID" value="TSI14512.1"/>
    <property type="molecule type" value="Genomic_DNA"/>
</dbReference>